<evidence type="ECO:0000259" key="1">
    <source>
        <dbReference type="Pfam" id="PF19576"/>
    </source>
</evidence>
<dbReference type="Proteomes" id="UP000064893">
    <property type="component" value="Chromosome"/>
</dbReference>
<dbReference type="Pfam" id="PF19576">
    <property type="entry name" value="Acyltransf_2"/>
    <property type="match status" value="1"/>
</dbReference>
<dbReference type="STRING" id="1307839.L21SP5_01509"/>
<dbReference type="InterPro" id="IPR045746">
    <property type="entry name" value="ACT14924-like_Acyltransf_dom"/>
</dbReference>
<evidence type="ECO:0000313" key="2">
    <source>
        <dbReference type="EMBL" id="ALO15157.1"/>
    </source>
</evidence>
<dbReference type="SUPFAM" id="SSF69593">
    <property type="entry name" value="Glycerol-3-phosphate (1)-acyltransferase"/>
    <property type="match status" value="1"/>
</dbReference>
<keyword evidence="3" id="KW-1185">Reference proteome</keyword>
<dbReference type="PATRIC" id="fig|1307839.3.peg.1609"/>
<accession>A0A0S2HYR6</accession>
<dbReference type="OrthoDB" id="1113830at2"/>
<organism evidence="2 3">
    <name type="scientific">Salinivirga cyanobacteriivorans</name>
    <dbReference type="NCBI Taxonomy" id="1307839"/>
    <lineage>
        <taxon>Bacteria</taxon>
        <taxon>Pseudomonadati</taxon>
        <taxon>Bacteroidota</taxon>
        <taxon>Bacteroidia</taxon>
        <taxon>Bacteroidales</taxon>
        <taxon>Salinivirgaceae</taxon>
        <taxon>Salinivirga</taxon>
    </lineage>
</organism>
<dbReference type="EMBL" id="CP013118">
    <property type="protein sequence ID" value="ALO15157.1"/>
    <property type="molecule type" value="Genomic_DNA"/>
</dbReference>
<reference evidence="2 3" key="1">
    <citation type="submission" date="2015-11" db="EMBL/GenBank/DDBJ databases">
        <title>Description and complete genome sequence of a novel strain predominating in hypersaline microbial mats and representing a new family of the Bacteriodetes phylum.</title>
        <authorList>
            <person name="Spring S."/>
            <person name="Bunk B."/>
            <person name="Sproer C."/>
            <person name="Klenk H.-P."/>
        </authorList>
    </citation>
    <scope>NUCLEOTIDE SEQUENCE [LARGE SCALE GENOMIC DNA]</scope>
    <source>
        <strain evidence="2 3">L21-Spi-D4</strain>
    </source>
</reference>
<proteinExistence type="predicted"/>
<name>A0A0S2HYR6_9BACT</name>
<dbReference type="AlphaFoldDB" id="A0A0S2HYR6"/>
<sequence length="278" mass="32365">MEEKKSITPVQIDLKEAIASKNKNLAKAIPGFVMRYLKRTIHEEELNRILYDYADKFGVDFVRSVLKDFNVTYTTHNAEVVTQGGRYIFASNHPLGGFDGVVMADLIASNWGEPRLLVNDLLLLIKNYEPLFLPINKHGTHSRKAIQVIDEAFKTDYPILDFPFGLVSRKVNGKIQDLKWNRTFVNRARKYERDIVPVFFDGHNSKRFYRVAQWRKRLGIKANIEMFYLPDEVFKQYNEHFDVYFGAPISYKSLTKEKTADEWAAEIKKTAYSLKPKE</sequence>
<dbReference type="RefSeq" id="WP_057952639.1">
    <property type="nucleotide sequence ID" value="NZ_CP013118.1"/>
</dbReference>
<protein>
    <recommendedName>
        <fullName evidence="1">Putative acyltransferase ACT14924-like acyltransferase domain-containing protein</fullName>
    </recommendedName>
</protein>
<gene>
    <name evidence="2" type="ORF">L21SP5_01509</name>
</gene>
<feature type="domain" description="Putative acyltransferase ACT14924-like acyltransferase" evidence="1">
    <location>
        <begin position="18"/>
        <end position="275"/>
    </location>
</feature>
<dbReference type="KEGG" id="blq:L21SP5_01509"/>
<evidence type="ECO:0000313" key="3">
    <source>
        <dbReference type="Proteomes" id="UP000064893"/>
    </source>
</evidence>